<protein>
    <submittedName>
        <fullName evidence="1">Uncharacterized protein</fullName>
    </submittedName>
</protein>
<dbReference type="EMBL" id="SMMG02000007">
    <property type="protein sequence ID" value="KAA3466130.1"/>
    <property type="molecule type" value="Genomic_DNA"/>
</dbReference>
<accession>A0A5B6VAB4</accession>
<gene>
    <name evidence="1" type="ORF">EPI10_001245</name>
</gene>
<dbReference type="Proteomes" id="UP000325315">
    <property type="component" value="Unassembled WGS sequence"/>
</dbReference>
<comment type="caution">
    <text evidence="1">The sequence shown here is derived from an EMBL/GenBank/DDBJ whole genome shotgun (WGS) entry which is preliminary data.</text>
</comment>
<evidence type="ECO:0000313" key="1">
    <source>
        <dbReference type="EMBL" id="KAA3466130.1"/>
    </source>
</evidence>
<reference evidence="2" key="1">
    <citation type="journal article" date="2019" name="Plant Biotechnol. J.">
        <title>Genome sequencing of the Australian wild diploid species Gossypium australe highlights disease resistance and delayed gland morphogenesis.</title>
        <authorList>
            <person name="Cai Y."/>
            <person name="Cai X."/>
            <person name="Wang Q."/>
            <person name="Wang P."/>
            <person name="Zhang Y."/>
            <person name="Cai C."/>
            <person name="Xu Y."/>
            <person name="Wang K."/>
            <person name="Zhou Z."/>
            <person name="Wang C."/>
            <person name="Geng S."/>
            <person name="Li B."/>
            <person name="Dong Q."/>
            <person name="Hou Y."/>
            <person name="Wang H."/>
            <person name="Ai P."/>
            <person name="Liu Z."/>
            <person name="Yi F."/>
            <person name="Sun M."/>
            <person name="An G."/>
            <person name="Cheng J."/>
            <person name="Zhang Y."/>
            <person name="Shi Q."/>
            <person name="Xie Y."/>
            <person name="Shi X."/>
            <person name="Chang Y."/>
            <person name="Huang F."/>
            <person name="Chen Y."/>
            <person name="Hong S."/>
            <person name="Mi L."/>
            <person name="Sun Q."/>
            <person name="Zhang L."/>
            <person name="Zhou B."/>
            <person name="Peng R."/>
            <person name="Zhang X."/>
            <person name="Liu F."/>
        </authorList>
    </citation>
    <scope>NUCLEOTIDE SEQUENCE [LARGE SCALE GENOMIC DNA]</scope>
    <source>
        <strain evidence="2">cv. PA1801</strain>
    </source>
</reference>
<organism evidence="1 2">
    <name type="scientific">Gossypium australe</name>
    <dbReference type="NCBI Taxonomy" id="47621"/>
    <lineage>
        <taxon>Eukaryota</taxon>
        <taxon>Viridiplantae</taxon>
        <taxon>Streptophyta</taxon>
        <taxon>Embryophyta</taxon>
        <taxon>Tracheophyta</taxon>
        <taxon>Spermatophyta</taxon>
        <taxon>Magnoliopsida</taxon>
        <taxon>eudicotyledons</taxon>
        <taxon>Gunneridae</taxon>
        <taxon>Pentapetalae</taxon>
        <taxon>rosids</taxon>
        <taxon>malvids</taxon>
        <taxon>Malvales</taxon>
        <taxon>Malvaceae</taxon>
        <taxon>Malvoideae</taxon>
        <taxon>Gossypium</taxon>
    </lineage>
</organism>
<evidence type="ECO:0000313" key="2">
    <source>
        <dbReference type="Proteomes" id="UP000325315"/>
    </source>
</evidence>
<sequence length="127" mass="14433">MIKGRKDKDYVDNGCDNRRIKAIRRGRVGRNSNSKLCNKAAEVLFLTKKGKVRIEIDAKINCSTNRLFWYISTSERKNIEFSDGDQNYIPYSLFVQFNSAKARLSSNSSMIASNSVRVATAKMTLNI</sequence>
<name>A0A5B6VAB4_9ROSI</name>
<dbReference type="AlphaFoldDB" id="A0A5B6VAB4"/>
<proteinExistence type="predicted"/>
<keyword evidence="2" id="KW-1185">Reference proteome</keyword>